<comment type="caution">
    <text evidence="3">The sequence shown here is derived from an EMBL/GenBank/DDBJ whole genome shotgun (WGS) entry which is preliminary data.</text>
</comment>
<proteinExistence type="predicted"/>
<protein>
    <recommendedName>
        <fullName evidence="4">FlxA-like protein</fullName>
    </recommendedName>
</protein>
<keyword evidence="1" id="KW-0175">Coiled coil</keyword>
<organism evidence="3">
    <name type="scientific">Fundidesulfovibrio putealis</name>
    <dbReference type="NCBI Taxonomy" id="270496"/>
    <lineage>
        <taxon>Bacteria</taxon>
        <taxon>Pseudomonadati</taxon>
        <taxon>Thermodesulfobacteriota</taxon>
        <taxon>Desulfovibrionia</taxon>
        <taxon>Desulfovibrionales</taxon>
        <taxon>Desulfovibrionaceae</taxon>
        <taxon>Fundidesulfovibrio</taxon>
    </lineage>
</organism>
<name>A0A7C4EJ96_9BACT</name>
<evidence type="ECO:0000256" key="2">
    <source>
        <dbReference type="SAM" id="MobiDB-lite"/>
    </source>
</evidence>
<reference evidence="3" key="1">
    <citation type="journal article" date="2020" name="mSystems">
        <title>Genome- and Community-Level Interaction Insights into Carbon Utilization and Element Cycling Functions of Hydrothermarchaeota in Hydrothermal Sediment.</title>
        <authorList>
            <person name="Zhou Z."/>
            <person name="Liu Y."/>
            <person name="Xu W."/>
            <person name="Pan J."/>
            <person name="Luo Z.H."/>
            <person name="Li M."/>
        </authorList>
    </citation>
    <scope>NUCLEOTIDE SEQUENCE [LARGE SCALE GENOMIC DNA]</scope>
    <source>
        <strain evidence="3">SpSt-413</strain>
    </source>
</reference>
<evidence type="ECO:0000313" key="3">
    <source>
        <dbReference type="EMBL" id="HGG92849.1"/>
    </source>
</evidence>
<feature type="region of interest" description="Disordered" evidence="2">
    <location>
        <begin position="35"/>
        <end position="77"/>
    </location>
</feature>
<dbReference type="AlphaFoldDB" id="A0A7C4EJ96"/>
<dbReference type="EMBL" id="DSRP01000542">
    <property type="protein sequence ID" value="HGG92849.1"/>
    <property type="molecule type" value="Genomic_DNA"/>
</dbReference>
<accession>A0A7C4EJ96</accession>
<feature type="coiled-coil region" evidence="1">
    <location>
        <begin position="77"/>
        <end position="128"/>
    </location>
</feature>
<feature type="compositionally biased region" description="Polar residues" evidence="2">
    <location>
        <begin position="40"/>
        <end position="64"/>
    </location>
</feature>
<evidence type="ECO:0008006" key="4">
    <source>
        <dbReference type="Google" id="ProtNLM"/>
    </source>
</evidence>
<evidence type="ECO:0000256" key="1">
    <source>
        <dbReference type="SAM" id="Coils"/>
    </source>
</evidence>
<gene>
    <name evidence="3" type="ORF">ENR59_07845</name>
</gene>
<sequence length="145" mass="15537">MAISTSYAVAARSLAGTFTLAGTTDAAALEAVRSADTDSGGDTVTISEQARKLSSQRVSLTSGNAKDDSDDDSQSDLNVIRQRIKDLQQRIQEIEKSDLPEKEKEQKLQLLRDQLSECVQQMNKMNQAVGPMGGTAAQGFANSLT</sequence>